<comment type="subunit">
    <text evidence="11">Component of the ubiquinol-cytochrome c oxidoreductase (cytochrome b-c1 complex, complex III, CIII), a multisubunit enzyme composed of 3 respiratory subunits cytochrome b, cytochrome c1 and Rieske protein, 2 core protein subunits, and additional low-molecular weight protein subunits. The complex exists as an obligatory dimer and forms supercomplexes (SCs) in the inner mitochondrial membrane with cytochrome c oxidase (complex IV, CIV).</text>
</comment>
<dbReference type="OMA" id="AGIYWYW"/>
<dbReference type="GeneID" id="28979029"/>
<evidence type="ECO:0000313" key="13">
    <source>
        <dbReference type="Proteomes" id="UP000053890"/>
    </source>
</evidence>
<evidence type="ECO:0000256" key="5">
    <source>
        <dbReference type="ARBA" id="ARBA00022692"/>
    </source>
</evidence>
<evidence type="ECO:0000256" key="8">
    <source>
        <dbReference type="ARBA" id="ARBA00022989"/>
    </source>
</evidence>
<dbReference type="EMBL" id="KQ474076">
    <property type="protein sequence ID" value="KPV76678.1"/>
    <property type="molecule type" value="Genomic_DNA"/>
</dbReference>
<keyword evidence="7 11" id="KW-0249">Electron transport</keyword>
<evidence type="ECO:0000256" key="7">
    <source>
        <dbReference type="ARBA" id="ARBA00022982"/>
    </source>
</evidence>
<evidence type="ECO:0000256" key="1">
    <source>
        <dbReference type="ARBA" id="ARBA00004434"/>
    </source>
</evidence>
<dbReference type="GO" id="GO:0006122">
    <property type="term" value="P:mitochondrial electron transport, ubiquinol to cytochrome c"/>
    <property type="evidence" value="ECO:0007669"/>
    <property type="project" value="UniProtKB-UniRule"/>
</dbReference>
<dbReference type="GO" id="GO:0045275">
    <property type="term" value="C:respiratory chain complex III"/>
    <property type="evidence" value="ECO:0007669"/>
    <property type="project" value="UniProtKB-UniRule"/>
</dbReference>
<dbReference type="PANTHER" id="PTHR12119:SF2">
    <property type="entry name" value="CYTOCHROME B-C1 COMPLEX SUBUNIT 8"/>
    <property type="match status" value="1"/>
</dbReference>
<keyword evidence="5 11" id="KW-0812">Transmembrane</keyword>
<keyword evidence="9 11" id="KW-0496">Mitochondrion</keyword>
<feature type="transmembrane region" description="Helical" evidence="11">
    <location>
        <begin position="64"/>
        <end position="82"/>
    </location>
</feature>
<dbReference type="Gene3D" id="1.20.5.210">
    <property type="entry name" value="Cytochrome b-c1 complex subunit 8"/>
    <property type="match status" value="1"/>
</dbReference>
<dbReference type="Proteomes" id="UP000053890">
    <property type="component" value="Unassembled WGS sequence"/>
</dbReference>
<evidence type="ECO:0000256" key="4">
    <source>
        <dbReference type="ARBA" id="ARBA00022660"/>
    </source>
</evidence>
<keyword evidence="6 11" id="KW-0999">Mitochondrion inner membrane</keyword>
<dbReference type="Pfam" id="PF02939">
    <property type="entry name" value="UcrQ"/>
    <property type="match status" value="1"/>
</dbReference>
<dbReference type="GO" id="GO:0005743">
    <property type="term" value="C:mitochondrial inner membrane"/>
    <property type="evidence" value="ECO:0007669"/>
    <property type="project" value="UniProtKB-SubCell"/>
</dbReference>
<dbReference type="RefSeq" id="XP_018272727.1">
    <property type="nucleotide sequence ID" value="XM_018418582.1"/>
</dbReference>
<dbReference type="PANTHER" id="PTHR12119">
    <property type="entry name" value="UBIQUINOL-CYTOCHROME C REDUCTASE COMPLEX UBIQUINONE-BINDING PROTEIN QP-C"/>
    <property type="match status" value="1"/>
</dbReference>
<sequence>MRPSASVHSGMPTGKTWMGWWGDLGGPKQVGISSYVVSPYRQAPMRGAVQHWVTRGYKRLAQQAMYFAIPIGAGYALISWSIDNNHLRNTKKGQSQGLFP</sequence>
<evidence type="ECO:0000256" key="3">
    <source>
        <dbReference type="ARBA" id="ARBA00022448"/>
    </source>
</evidence>
<dbReference type="SUPFAM" id="SSF81508">
    <property type="entry name" value="Ubiquinone-binding protein QP-C of cytochrome bc1 complex (Ubiquinol-cytochrome c reductase)"/>
    <property type="match status" value="1"/>
</dbReference>
<dbReference type="AlphaFoldDB" id="A0A194S7H0"/>
<evidence type="ECO:0000256" key="2">
    <source>
        <dbReference type="ARBA" id="ARBA00007668"/>
    </source>
</evidence>
<reference evidence="12 13" key="1">
    <citation type="journal article" date="2015" name="Front. Microbiol.">
        <title>Genome sequence of the plant growth promoting endophytic yeast Rhodotorula graminis WP1.</title>
        <authorList>
            <person name="Firrincieli A."/>
            <person name="Otillar R."/>
            <person name="Salamov A."/>
            <person name="Schmutz J."/>
            <person name="Khan Z."/>
            <person name="Redman R.S."/>
            <person name="Fleck N.D."/>
            <person name="Lindquist E."/>
            <person name="Grigoriev I.V."/>
            <person name="Doty S.L."/>
        </authorList>
    </citation>
    <scope>NUCLEOTIDE SEQUENCE [LARGE SCALE GENOMIC DNA]</scope>
    <source>
        <strain evidence="12 13">WP1</strain>
    </source>
</reference>
<evidence type="ECO:0000256" key="9">
    <source>
        <dbReference type="ARBA" id="ARBA00023128"/>
    </source>
</evidence>
<keyword evidence="13" id="KW-1185">Reference proteome</keyword>
<evidence type="ECO:0000256" key="6">
    <source>
        <dbReference type="ARBA" id="ARBA00022792"/>
    </source>
</evidence>
<keyword evidence="10 11" id="KW-0472">Membrane</keyword>
<organism evidence="12 13">
    <name type="scientific">Rhodotorula graminis (strain WP1)</name>
    <dbReference type="NCBI Taxonomy" id="578459"/>
    <lineage>
        <taxon>Eukaryota</taxon>
        <taxon>Fungi</taxon>
        <taxon>Dikarya</taxon>
        <taxon>Basidiomycota</taxon>
        <taxon>Pucciniomycotina</taxon>
        <taxon>Microbotryomycetes</taxon>
        <taxon>Sporidiobolales</taxon>
        <taxon>Sporidiobolaceae</taxon>
        <taxon>Rhodotorula</taxon>
    </lineage>
</organism>
<comment type="subcellular location">
    <subcellularLocation>
        <location evidence="1 11">Mitochondrion inner membrane</location>
        <topology evidence="1 11">Single-pass membrane protein</topology>
    </subcellularLocation>
</comment>
<keyword evidence="8 11" id="KW-1133">Transmembrane helix</keyword>
<keyword evidence="4 11" id="KW-0679">Respiratory chain</keyword>
<protein>
    <recommendedName>
        <fullName evidence="11">Cytochrome b-c1 complex subunit 8</fullName>
    </recommendedName>
    <alternativeName>
        <fullName evidence="11">Complex III subunit 8</fullName>
    </alternativeName>
</protein>
<keyword evidence="3 11" id="KW-0813">Transport</keyword>
<evidence type="ECO:0000256" key="10">
    <source>
        <dbReference type="ARBA" id="ARBA00023136"/>
    </source>
</evidence>
<comment type="function">
    <text evidence="11">Component of the ubiquinol-cytochrome c oxidoreductase, a multisubunit transmembrane complex that is part of the mitochondrial electron transport chain which drives oxidative phosphorylation. The complex plays an important role in the uptake of multiple carbon sources present in different host niches.</text>
</comment>
<evidence type="ECO:0000256" key="11">
    <source>
        <dbReference type="RuleBase" id="RU368118"/>
    </source>
</evidence>
<dbReference type="OrthoDB" id="6683853at2759"/>
<name>A0A194S7H0_RHOGW</name>
<dbReference type="STRING" id="578459.A0A194S7H0"/>
<dbReference type="InterPro" id="IPR036642">
    <property type="entry name" value="Cyt_bc1_su8_sf"/>
</dbReference>
<gene>
    <name evidence="12" type="ORF">RHOBADRAFT_64792</name>
</gene>
<evidence type="ECO:0000313" key="12">
    <source>
        <dbReference type="EMBL" id="KPV76678.1"/>
    </source>
</evidence>
<accession>A0A194S7H0</accession>
<dbReference type="InterPro" id="IPR004205">
    <property type="entry name" value="Cyt_bc1_su8"/>
</dbReference>
<proteinExistence type="inferred from homology"/>
<comment type="similarity">
    <text evidence="2 11">Belongs to the UQCRQ/QCR8 family.</text>
</comment>